<accession>A0A238H161</accession>
<dbReference type="EMBL" id="FXAN01000036">
    <property type="protein sequence ID" value="SMF98974.1"/>
    <property type="molecule type" value="Genomic_DNA"/>
</dbReference>
<dbReference type="AlphaFoldDB" id="A0A238H161"/>
<evidence type="ECO:0000256" key="1">
    <source>
        <dbReference type="SAM" id="MobiDB-lite"/>
    </source>
</evidence>
<dbReference type="Proteomes" id="UP000198460">
    <property type="component" value="Unassembled WGS sequence"/>
</dbReference>
<evidence type="ECO:0000313" key="2">
    <source>
        <dbReference type="EMBL" id="SMF98974.1"/>
    </source>
</evidence>
<organism evidence="2 3">
    <name type="scientific">Burkholderia singularis</name>
    <dbReference type="NCBI Taxonomy" id="1503053"/>
    <lineage>
        <taxon>Bacteria</taxon>
        <taxon>Pseudomonadati</taxon>
        <taxon>Pseudomonadota</taxon>
        <taxon>Betaproteobacteria</taxon>
        <taxon>Burkholderiales</taxon>
        <taxon>Burkholderiaceae</taxon>
        <taxon>Burkholderia</taxon>
        <taxon>pseudomallei group</taxon>
    </lineage>
</organism>
<proteinExistence type="predicted"/>
<feature type="compositionally biased region" description="Basic and acidic residues" evidence="1">
    <location>
        <begin position="31"/>
        <end position="45"/>
    </location>
</feature>
<gene>
    <name evidence="2" type="ORF">BSIN_2190</name>
</gene>
<reference evidence="2 3" key="1">
    <citation type="submission" date="2017-04" db="EMBL/GenBank/DDBJ databases">
        <authorList>
            <person name="Afonso C.L."/>
            <person name="Miller P.J."/>
            <person name="Scott M.A."/>
            <person name="Spackman E."/>
            <person name="Goraichik I."/>
            <person name="Dimitrov K.M."/>
            <person name="Suarez D.L."/>
            <person name="Swayne D.E."/>
        </authorList>
    </citation>
    <scope>NUCLEOTIDE SEQUENCE [LARGE SCALE GENOMIC DNA]</scope>
    <source>
        <strain evidence="2">LMG 28154</strain>
    </source>
</reference>
<name>A0A238H161_9BURK</name>
<evidence type="ECO:0000313" key="3">
    <source>
        <dbReference type="Proteomes" id="UP000198460"/>
    </source>
</evidence>
<feature type="region of interest" description="Disordered" evidence="1">
    <location>
        <begin position="1"/>
        <end position="51"/>
    </location>
</feature>
<protein>
    <submittedName>
        <fullName evidence="2">Uncharacterized protein</fullName>
    </submittedName>
</protein>
<sequence length="51" mass="5204">MSKGCIESGGASTAQASAKRCAPLAGMRRTGGRDTVRRSIAERRPAIVSAG</sequence>